<protein>
    <submittedName>
        <fullName evidence="7">Hypothetical mono heme cytochrome nirC</fullName>
    </submittedName>
    <submittedName>
        <fullName evidence="8">Putative mono heme cytochrome NirC</fullName>
    </submittedName>
</protein>
<dbReference type="PROSITE" id="PS51007">
    <property type="entry name" value="CYTC"/>
    <property type="match status" value="1"/>
</dbReference>
<reference evidence="8 9" key="3">
    <citation type="submission" date="2020-02" db="EMBL/GenBank/DDBJ databases">
        <title>Newly sequenced genome of strain CSTR1 showed variability in Candidatus Kuenenia stuttgartiensis genomes.</title>
        <authorList>
            <person name="Ding C."/>
            <person name="Adrian L."/>
        </authorList>
    </citation>
    <scope>NUCLEOTIDE SEQUENCE [LARGE SCALE GENOMIC DNA]</scope>
    <source>
        <strain evidence="8 9">CSTR1</strain>
    </source>
</reference>
<keyword evidence="5" id="KW-0812">Transmembrane</keyword>
<evidence type="ECO:0000256" key="4">
    <source>
        <dbReference type="PROSITE-ProRule" id="PRU00433"/>
    </source>
</evidence>
<keyword evidence="5" id="KW-0472">Membrane</keyword>
<evidence type="ECO:0000256" key="5">
    <source>
        <dbReference type="SAM" id="Phobius"/>
    </source>
</evidence>
<organism evidence="7">
    <name type="scientific">Kuenenia stuttgartiensis</name>
    <dbReference type="NCBI Taxonomy" id="174633"/>
    <lineage>
        <taxon>Bacteria</taxon>
        <taxon>Pseudomonadati</taxon>
        <taxon>Planctomycetota</taxon>
        <taxon>Candidatus Brocadiia</taxon>
        <taxon>Candidatus Brocadiales</taxon>
        <taxon>Candidatus Brocadiaceae</taxon>
        <taxon>Candidatus Kuenenia</taxon>
    </lineage>
</organism>
<dbReference type="Proteomes" id="UP000501926">
    <property type="component" value="Chromosome"/>
</dbReference>
<keyword evidence="1 4" id="KW-0349">Heme</keyword>
<dbReference type="InterPro" id="IPR036909">
    <property type="entry name" value="Cyt_c-like_dom_sf"/>
</dbReference>
<dbReference type="InterPro" id="IPR009056">
    <property type="entry name" value="Cyt_c-like_dom"/>
</dbReference>
<gene>
    <name evidence="7" type="primary">nirC</name>
    <name evidence="8" type="ORF">KsCSTR_33360</name>
    <name evidence="7" type="ORF">kuste4137</name>
</gene>
<dbReference type="Pfam" id="PF13442">
    <property type="entry name" value="Cytochrome_CBB3"/>
    <property type="match status" value="1"/>
</dbReference>
<dbReference type="GO" id="GO:0020037">
    <property type="term" value="F:heme binding"/>
    <property type="evidence" value="ECO:0007669"/>
    <property type="project" value="InterPro"/>
</dbReference>
<keyword evidence="2 4" id="KW-0479">Metal-binding</keyword>
<evidence type="ECO:0000259" key="6">
    <source>
        <dbReference type="PROSITE" id="PS51007"/>
    </source>
</evidence>
<feature type="domain" description="Cytochrome c" evidence="6">
    <location>
        <begin position="69"/>
        <end position="158"/>
    </location>
</feature>
<evidence type="ECO:0000313" key="9">
    <source>
        <dbReference type="Proteomes" id="UP000501926"/>
    </source>
</evidence>
<evidence type="ECO:0000313" key="8">
    <source>
        <dbReference type="EMBL" id="QII12715.1"/>
    </source>
</evidence>
<dbReference type="Gene3D" id="1.10.760.10">
    <property type="entry name" value="Cytochrome c-like domain"/>
    <property type="match status" value="1"/>
</dbReference>
<dbReference type="EMBL" id="CT573071">
    <property type="protein sequence ID" value="CAJ74899.1"/>
    <property type="molecule type" value="Genomic_DNA"/>
</dbReference>
<proteinExistence type="predicted"/>
<accession>Q1Q4F4</accession>
<dbReference type="EMBL" id="CP049055">
    <property type="protein sequence ID" value="QII12715.1"/>
    <property type="molecule type" value="Genomic_DNA"/>
</dbReference>
<keyword evidence="3 4" id="KW-0408">Iron</keyword>
<evidence type="ECO:0000256" key="2">
    <source>
        <dbReference type="ARBA" id="ARBA00022723"/>
    </source>
</evidence>
<keyword evidence="5" id="KW-1133">Transmembrane helix</keyword>
<name>Q1Q4F4_KUEST</name>
<dbReference type="GO" id="GO:0009055">
    <property type="term" value="F:electron transfer activity"/>
    <property type="evidence" value="ECO:0007669"/>
    <property type="project" value="InterPro"/>
</dbReference>
<evidence type="ECO:0000256" key="1">
    <source>
        <dbReference type="ARBA" id="ARBA00022617"/>
    </source>
</evidence>
<evidence type="ECO:0000256" key="3">
    <source>
        <dbReference type="ARBA" id="ARBA00023004"/>
    </source>
</evidence>
<evidence type="ECO:0000313" key="7">
    <source>
        <dbReference type="EMBL" id="CAJ74899.1"/>
    </source>
</evidence>
<dbReference type="GO" id="GO:0046872">
    <property type="term" value="F:metal ion binding"/>
    <property type="evidence" value="ECO:0007669"/>
    <property type="project" value="UniProtKB-KW"/>
</dbReference>
<dbReference type="AlphaFoldDB" id="Q1Q4F4"/>
<feature type="transmembrane region" description="Helical" evidence="5">
    <location>
        <begin position="20"/>
        <end position="40"/>
    </location>
</feature>
<sequence length="160" mass="17457">MPEGKPSGIQNLDVKEGSNMGLMAIKTAIIAFILIVPMSVHAEDVQTAKKIPEKYLAIKNPYAGSSKLVALERGRSVYSRKCAKCHGENGDGVGGILEGFALPVFNKEFFSQKEDGYIFWLIEQGLSGTLMPSFGPDSGDNLSADDIWKAIIFVRERFGK</sequence>
<reference evidence="7" key="1">
    <citation type="journal article" date="2006" name="Nature">
        <title>Deciphering the evolution and metabolism of an anammox bacterium from a community genome.</title>
        <authorList>
            <person name="Strous M."/>
            <person name="Pelletier E."/>
            <person name="Mangenot S."/>
            <person name="Rattei T."/>
            <person name="Lehner A."/>
            <person name="Taylor M.W."/>
            <person name="Horn M."/>
            <person name="Daims H."/>
            <person name="Bartol-Mavel D."/>
            <person name="Wincker P."/>
            <person name="Barbe V."/>
            <person name="Fonknechten N."/>
            <person name="Vallenet D."/>
            <person name="Segurens B."/>
            <person name="Schenowitz-Truong C."/>
            <person name="Medigue C."/>
            <person name="Collingro A."/>
            <person name="Snel B."/>
            <person name="Dutilh B.E."/>
            <person name="OpDenCamp H.J.M."/>
            <person name="vanDerDrift C."/>
            <person name="Cirpus I."/>
            <person name="vanDePas-Schoonen K.T."/>
            <person name="Harhangi H.R."/>
            <person name="vanNiftrik L."/>
            <person name="Schmid M."/>
            <person name="Keltjens J."/>
            <person name="vanDeVossenberg J."/>
            <person name="Kartal B."/>
            <person name="Meier H."/>
            <person name="Frishman D."/>
            <person name="Huynen M.A."/>
            <person name="Mewes H."/>
            <person name="Weissenbach J."/>
            <person name="Jetten M.S.M."/>
            <person name="Wagner M."/>
            <person name="LePaslier D."/>
        </authorList>
    </citation>
    <scope>NUCLEOTIDE SEQUENCE</scope>
</reference>
<dbReference type="SUPFAM" id="SSF46626">
    <property type="entry name" value="Cytochrome c"/>
    <property type="match status" value="1"/>
</dbReference>
<reference evidence="7" key="2">
    <citation type="submission" date="2006-01" db="EMBL/GenBank/DDBJ databases">
        <authorList>
            <person name="Genoscope"/>
        </authorList>
    </citation>
    <scope>NUCLEOTIDE SEQUENCE</scope>
</reference>